<comment type="caution">
    <text evidence="1">The sequence shown here is derived from an EMBL/GenBank/DDBJ whole genome shotgun (WGS) entry which is preliminary data.</text>
</comment>
<sequence>MAKGEIGALVSAGAVATALGGAYKFSEFVNKAKRLHDVGPANAVYVRLINRVRRDLDEVKRLLTVPEVKQALSTNRPKAEWVYGCIRDTRGALENITPHTERVAGDIDGGRRVGFRHRLRWLLDEKEKLENREREVQAAHASLCEAIGFLTALEPVDESRKVDRKVEIEIDREGPRMVEEREVWVDGRDGRDGRDRETRRVEERETWVETERAPHTHVEERETWVESERGPRRYGEEREAWVESERGPRRHVEEREAWVESERGPRRHVEERETWVDTDRAPRSHIQERESWVETEHRGPRRHVEERETWIDTERAPRSHAEGRGAFVRHHHKGPKRVEERELHIHRDPRHIEARYSEYGPGRHEESRYEERRYEDDRYAGRPSDVHVRERETYMPGPPSRSPQYGQYGEYAEYGAPQPSGASVYRRKFTGDPGFGDEEVHNPQPVPPMRNDREIWIEEKEDYRYDEYGNRLPERMLPGRLERTRYPRSRM</sequence>
<gene>
    <name evidence="1" type="ORF">BDR25DRAFT_339785</name>
</gene>
<dbReference type="Proteomes" id="UP000799755">
    <property type="component" value="Unassembled WGS sequence"/>
</dbReference>
<evidence type="ECO:0000313" key="2">
    <source>
        <dbReference type="Proteomes" id="UP000799755"/>
    </source>
</evidence>
<dbReference type="EMBL" id="MU003495">
    <property type="protein sequence ID" value="KAF2475785.1"/>
    <property type="molecule type" value="Genomic_DNA"/>
</dbReference>
<accession>A0ACB6R9Q7</accession>
<protein>
    <submittedName>
        <fullName evidence="1">Uncharacterized protein</fullName>
    </submittedName>
</protein>
<reference evidence="1" key="1">
    <citation type="journal article" date="2020" name="Stud. Mycol.">
        <title>101 Dothideomycetes genomes: a test case for predicting lifestyles and emergence of pathogens.</title>
        <authorList>
            <person name="Haridas S."/>
            <person name="Albert R."/>
            <person name="Binder M."/>
            <person name="Bloem J."/>
            <person name="Labutti K."/>
            <person name="Salamov A."/>
            <person name="Andreopoulos B."/>
            <person name="Baker S."/>
            <person name="Barry K."/>
            <person name="Bills G."/>
            <person name="Bluhm B."/>
            <person name="Cannon C."/>
            <person name="Castanera R."/>
            <person name="Culley D."/>
            <person name="Daum C."/>
            <person name="Ezra D."/>
            <person name="Gonzalez J."/>
            <person name="Henrissat B."/>
            <person name="Kuo A."/>
            <person name="Liang C."/>
            <person name="Lipzen A."/>
            <person name="Lutzoni F."/>
            <person name="Magnuson J."/>
            <person name="Mondo S."/>
            <person name="Nolan M."/>
            <person name="Ohm R."/>
            <person name="Pangilinan J."/>
            <person name="Park H.-J."/>
            <person name="Ramirez L."/>
            <person name="Alfaro M."/>
            <person name="Sun H."/>
            <person name="Tritt A."/>
            <person name="Yoshinaga Y."/>
            <person name="Zwiers L.-H."/>
            <person name="Turgeon B."/>
            <person name="Goodwin S."/>
            <person name="Spatafora J."/>
            <person name="Crous P."/>
            <person name="Grigoriev I."/>
        </authorList>
    </citation>
    <scope>NUCLEOTIDE SEQUENCE</scope>
    <source>
        <strain evidence="1">ATCC 200398</strain>
    </source>
</reference>
<name>A0ACB6R9Q7_9PLEO</name>
<proteinExistence type="predicted"/>
<organism evidence="1 2">
    <name type="scientific">Lindgomyces ingoldianus</name>
    <dbReference type="NCBI Taxonomy" id="673940"/>
    <lineage>
        <taxon>Eukaryota</taxon>
        <taxon>Fungi</taxon>
        <taxon>Dikarya</taxon>
        <taxon>Ascomycota</taxon>
        <taxon>Pezizomycotina</taxon>
        <taxon>Dothideomycetes</taxon>
        <taxon>Pleosporomycetidae</taxon>
        <taxon>Pleosporales</taxon>
        <taxon>Lindgomycetaceae</taxon>
        <taxon>Lindgomyces</taxon>
    </lineage>
</organism>
<keyword evidence="2" id="KW-1185">Reference proteome</keyword>
<evidence type="ECO:0000313" key="1">
    <source>
        <dbReference type="EMBL" id="KAF2475785.1"/>
    </source>
</evidence>